<dbReference type="Proteomes" id="UP000593725">
    <property type="component" value="Segment"/>
</dbReference>
<dbReference type="GeneID" id="65131470"/>
<sequence>MNKYCPNKNLPEWKELVEVVGENKAYYLWDLNKGNGLDKTSNGEDSKLFSDLLNKFDGDRKQAILAKAETFTNAFKTQLSEELSKQVDNNGELLIEAYNKRYDTNLLGQLGEFVDTVDVVNFFINHKDVAPQTKNLLKYLNKVNRPFIIREGHKKGSRASSGSALYLYSDIIKKSSVQQNAEDVAHEMLHIYLRKEYDNNPKFRSELDKLQEKYRQKLGDSWYGLRLKDESDEFLNEFLSNSNLRSELLKVDKTLFQRIWETILGLIKNIFSKDTYRLPKDLLNAQTYAVSLLNKVNQGEVSIYSVLDFPERYTGEEFNKLDVRQLELIDKLYLKIQKGLKDRLNSVKHYSVKNPRTWNQITTLISQLSRSETEQGILQFVLHVSDTIGDSIKFLSKPIDEINAKQIRQLSNDYLGFYKPLIDQIQYAVDTTDIFKELPDYAEIKQKITNIDKLLTTVNNKFTNVLKLKGYQLLLEYLQSRAVPLEYIDKAITWLDDPKHDINIFINWFGMASNSDNMIVLTIANMLLNTMNKTDRETLLVGTELVKQLNIVKEKYGNDVQKLLYEKYDDGTYTGLRVSPINKGQFKKDQKLYLDELANKLGIQKDENDQYVMPDNEDIQKKWFDGVNKFYSERADRKYKSEYYTTRNKMLSMKTRDAINEINNYINTIVDPITIDGVEYDNLLSESEYNSLLNLRKQKSLLANRYNLDGSVKTGDDLLIANELSAFNEVVQKHVKYKTDKERYNKDRSKIVAKYGEDSSQLALWESRNLKKLYTQEFYDQLDSLTKAEQSDDYKEAVKKRREFQLLFKDPYSNKINPDLMSDSEKREMLKLDLDIANLYTWREQVTTEKKFSDIAEVTVTEQYYKDSLAARESGTEAYNDWFNKNHYEDGRGKMHPASYYTELKPKDELLEKYTEYAPISRYSTLDNTSDWYNKNWDPSGPAIQPNKKYYDNSKAYKEVTDKPELKKLYDSLSDTMKKANEYISFLTFADDNRMPLIPARFMLVLGRKDNVLNALKYVFEDIAVTKVDDMDYVEEFTTMPNGDPIKVIPTRFIKMLDDTNEISTDAVASTIAYYNMAVNYNNMVEQLDDVELLLNLLKNILIRTKKELKTAGSSNIYKQALLLVDRIMYGRNKTPIIVDILGKEINVGKTLDIIRGFVTKVNLSGNLWSIGTSFFTDATYTTLEAKMGRFFDMNDLKFASGEFARQLPYIMANIGNPVPKGKLSYLMLLNQVIKDNKEIFDRLDESLVLRSINLNFWFAGYTLSDYTVKSHTVISIYHSYRFVDGEGFMTKQLYIDKFNSNSTKFELLPVTLYDVFKEDENGDIKVLDKYKLYVNDKLLNEVRNRINILTLRIDGTLREIDKAAVHANAIASYIVLHRNFMISALHDRFKRRQFNLDLGVEEEGYYRSTGRFLKNVIGQRHFAIALLLADYDNLKEYELYAVRRTLNELVLIAASTAVALVMASIVDGDDEYDTWLTLSITYLAMRSAFEFRTMYNPFEFMSLIKSPTAAFNWFDNASSFINLMNPASYVGDRTPFTIIDRGPYKGLPVILKNIIKVTPIKSIIEATDPKAKRNYLLNLLMNF</sequence>
<name>A0A7M1RZW8_9CAUD</name>
<evidence type="ECO:0000313" key="1">
    <source>
        <dbReference type="EMBL" id="QOR60005.1"/>
    </source>
</evidence>
<dbReference type="KEGG" id="vg:65131470"/>
<keyword evidence="2" id="KW-1185">Reference proteome</keyword>
<reference evidence="1 2" key="1">
    <citation type="submission" date="2020-07" db="EMBL/GenBank/DDBJ databases">
        <title>Taxonomic proposal: Crassvirales, a new order of highly abundant and diverse bacterial viruses.</title>
        <authorList>
            <person name="Shkoporov A.N."/>
            <person name="Stockdale S.R."/>
            <person name="Guerin E."/>
            <person name="Ross R.P."/>
            <person name="Hill C."/>
        </authorList>
    </citation>
    <scope>NUCLEOTIDE SEQUENCE [LARGE SCALE GENOMIC DNA]</scope>
</reference>
<accession>A0A7M1RZW8</accession>
<dbReference type="RefSeq" id="YP_010112978.1">
    <property type="nucleotide sequence ID" value="NC_055897.1"/>
</dbReference>
<dbReference type="EMBL" id="MT774404">
    <property type="protein sequence ID" value="QOR60005.1"/>
    <property type="molecule type" value="Genomic_DNA"/>
</dbReference>
<organism evidence="1 2">
    <name type="scientific">uncultured phage cr114_1</name>
    <dbReference type="NCBI Taxonomy" id="2772088"/>
    <lineage>
        <taxon>Viruses</taxon>
        <taxon>Duplodnaviria</taxon>
        <taxon>Heunggongvirae</taxon>
        <taxon>Uroviricota</taxon>
        <taxon>Caudoviricetes</taxon>
        <taxon>Crassvirales</taxon>
        <taxon>Suoliviridae</taxon>
        <taxon>Uncouvirinae</taxon>
        <taxon>Aurodevirus</taxon>
        <taxon>Aurodevirus intestinalis</taxon>
    </lineage>
</organism>
<protein>
    <submittedName>
        <fullName evidence="1">Uncharacterized protein</fullName>
    </submittedName>
</protein>
<proteinExistence type="predicted"/>
<evidence type="ECO:0000313" key="2">
    <source>
        <dbReference type="Proteomes" id="UP000593725"/>
    </source>
</evidence>